<comment type="caution">
    <text evidence="8">The sequence shown here is derived from an EMBL/GenBank/DDBJ whole genome shotgun (WGS) entry which is preliminary data.</text>
</comment>
<dbReference type="EMBL" id="NCXO01000002">
    <property type="protein sequence ID" value="OSC35733.1"/>
    <property type="molecule type" value="Genomic_DNA"/>
</dbReference>
<dbReference type="Pfam" id="PF02687">
    <property type="entry name" value="FtsX"/>
    <property type="match status" value="2"/>
</dbReference>
<feature type="domain" description="ABC3 transporter permease C-terminal" evidence="7">
    <location>
        <begin position="721"/>
        <end position="835"/>
    </location>
</feature>
<evidence type="ECO:0000313" key="8">
    <source>
        <dbReference type="EMBL" id="OSC35733.1"/>
    </source>
</evidence>
<dbReference type="PANTHER" id="PTHR30489">
    <property type="entry name" value="LIPOPROTEIN-RELEASING SYSTEM TRANSMEMBRANE PROTEIN LOLE"/>
    <property type="match status" value="1"/>
</dbReference>
<evidence type="ECO:0000256" key="2">
    <source>
        <dbReference type="ARBA" id="ARBA00005236"/>
    </source>
</evidence>
<sequence length="842" mass="86826">MIRGPLATLSVLRIINLRAIRRHVLRAALAALSLGGGVAVVVAVLIETTSVQTAVDDVGYQIAGPAPLRVVGAATRGGITPEAVTTVRDTAGAATIVPVVRAVTLIRDGDTEAFGLGLGVDCSAQWIVDPQVCQAGQSEPPPATSAVLGASLAPGAALMTDVGSMPLADFQQIDDLDAINNGLVVVLPLSVAQTQFSRGPNVDMLYVTLAPDADPEQVRAALSEELGAGYTVQPRSEPARGFNVNSILLPLLAIFALIAVGVGVILIVQITRLSVEERRREIAIAAALGASPRSIAAGFLSEAALLGAVGAVLGIVVGIGIAIPVVASASELTRQFLGVSVRLVLDPRIFAVGPGIGLLLAVAAAWLPALSAARTPIVDELSGRAGQGLGKPQRLWLKAAALLALGLGGMGASALATRSGGLLAWQATVADVGAVTAIIGVLLAAAYLSAQLIVWIRQRPDLPRHPAPALALTGLRADSSRTAAIAGAVAVPVVVAILLSGFLLAINAGGRDVAEAQAYQRVAVTTSSFADYGPLDARFSPATMATLRSLPSLGSVERMAEIEVNLLDGSLAHVQAQDRPTFPFGLLQGSVPRDALDADELVVGGILAREKQVRVGDQIYLGSQPGGRNMTIGSIVATPEYGGQRIYLPYDLAEQLYGPQPPGLVFLTPGPDATAAELIADITAADFDQEVHPVTTDGYAGDIAESVSRYLNPLNALKYGLLAIAFISVLATLLLVGMRRRREVALIQALGATRWRVFTITTTEAIIAGATGALCGAVLSLVVIQAVRHAAIVNVGLIAPMVFPWNEGLRYAVAATVSAVAAAVIPAWRATRSTPAVELRDE</sequence>
<keyword evidence="5" id="KW-1133">Transmembrane helix</keyword>
<dbReference type="GO" id="GO:0098797">
    <property type="term" value="C:plasma membrane protein complex"/>
    <property type="evidence" value="ECO:0007669"/>
    <property type="project" value="TreeGrafter"/>
</dbReference>
<accession>A0A7I7SFU0</accession>
<keyword evidence="4" id="KW-0812">Transmembrane</keyword>
<dbReference type="InterPro" id="IPR051447">
    <property type="entry name" value="Lipoprotein-release_system"/>
</dbReference>
<evidence type="ECO:0000259" key="7">
    <source>
        <dbReference type="Pfam" id="PF02687"/>
    </source>
</evidence>
<organism evidence="8 9">
    <name type="scientific">Mycolicibacillus koreensis</name>
    <dbReference type="NCBI Taxonomy" id="1069220"/>
    <lineage>
        <taxon>Bacteria</taxon>
        <taxon>Bacillati</taxon>
        <taxon>Actinomycetota</taxon>
        <taxon>Actinomycetes</taxon>
        <taxon>Mycobacteriales</taxon>
        <taxon>Mycobacteriaceae</taxon>
        <taxon>Mycolicibacillus</taxon>
    </lineage>
</organism>
<evidence type="ECO:0000256" key="4">
    <source>
        <dbReference type="ARBA" id="ARBA00022692"/>
    </source>
</evidence>
<name>A0A7I7SFU0_9MYCO</name>
<proteinExistence type="inferred from homology"/>
<keyword evidence="6" id="KW-0472">Membrane</keyword>
<reference evidence="8 9" key="1">
    <citation type="submission" date="2017-04" db="EMBL/GenBank/DDBJ databases">
        <title>The new phylogeny of genus Mycobacterium.</title>
        <authorList>
            <person name="Tortoli E."/>
            <person name="Trovato A."/>
            <person name="Cirillo D.M."/>
        </authorList>
    </citation>
    <scope>NUCLEOTIDE SEQUENCE [LARGE SCALE GENOMIC DNA]</scope>
    <source>
        <strain evidence="8 9">KCTC 19819</strain>
    </source>
</reference>
<evidence type="ECO:0000313" key="9">
    <source>
        <dbReference type="Proteomes" id="UP000193577"/>
    </source>
</evidence>
<dbReference type="Proteomes" id="UP000193577">
    <property type="component" value="Unassembled WGS sequence"/>
</dbReference>
<gene>
    <name evidence="8" type="ORF">B8W67_01270</name>
</gene>
<comment type="subcellular location">
    <subcellularLocation>
        <location evidence="1">Cell membrane</location>
        <topology evidence="1">Multi-pass membrane protein</topology>
    </subcellularLocation>
</comment>
<keyword evidence="9" id="KW-1185">Reference proteome</keyword>
<dbReference type="AlphaFoldDB" id="A0A7I7SFU0"/>
<dbReference type="GO" id="GO:0044874">
    <property type="term" value="P:lipoprotein localization to outer membrane"/>
    <property type="evidence" value="ECO:0007669"/>
    <property type="project" value="TreeGrafter"/>
</dbReference>
<dbReference type="PANTHER" id="PTHR30489:SF0">
    <property type="entry name" value="LIPOPROTEIN-RELEASING SYSTEM TRANSMEMBRANE PROTEIN LOLE"/>
    <property type="match status" value="1"/>
</dbReference>
<comment type="similarity">
    <text evidence="2">Belongs to the ABC-4 integral membrane protein family. LolC/E subfamily.</text>
</comment>
<evidence type="ECO:0000256" key="5">
    <source>
        <dbReference type="ARBA" id="ARBA00022989"/>
    </source>
</evidence>
<dbReference type="OrthoDB" id="4758984at2"/>
<evidence type="ECO:0000256" key="6">
    <source>
        <dbReference type="ARBA" id="ARBA00023136"/>
    </source>
</evidence>
<protein>
    <submittedName>
        <fullName evidence="8">ABC transporter permease</fullName>
    </submittedName>
</protein>
<dbReference type="RefSeq" id="WP_085301928.1">
    <property type="nucleotide sequence ID" value="NZ_AP022594.1"/>
</dbReference>
<keyword evidence="3" id="KW-1003">Cell membrane</keyword>
<feature type="domain" description="ABC3 transporter permease C-terminal" evidence="7">
    <location>
        <begin position="254"/>
        <end position="376"/>
    </location>
</feature>
<dbReference type="InterPro" id="IPR003838">
    <property type="entry name" value="ABC3_permease_C"/>
</dbReference>
<evidence type="ECO:0000256" key="1">
    <source>
        <dbReference type="ARBA" id="ARBA00004651"/>
    </source>
</evidence>
<evidence type="ECO:0000256" key="3">
    <source>
        <dbReference type="ARBA" id="ARBA00022475"/>
    </source>
</evidence>